<dbReference type="Pfam" id="PF08816">
    <property type="entry name" value="Ivy"/>
    <property type="match status" value="1"/>
</dbReference>
<dbReference type="SUPFAM" id="SSF89872">
    <property type="entry name" value="Inhibitor of vertebrate lysozyme, Ivy"/>
    <property type="match status" value="1"/>
</dbReference>
<organism evidence="2 3">
    <name type="scientific">Ciceribacter thiooxidans</name>
    <dbReference type="NCBI Taxonomy" id="1969821"/>
    <lineage>
        <taxon>Bacteria</taxon>
        <taxon>Pseudomonadati</taxon>
        <taxon>Pseudomonadota</taxon>
        <taxon>Alphaproteobacteria</taxon>
        <taxon>Hyphomicrobiales</taxon>
        <taxon>Rhizobiaceae</taxon>
        <taxon>Ciceribacter</taxon>
    </lineage>
</organism>
<dbReference type="Gene3D" id="3.40.1420.10">
    <property type="entry name" value="Inhibitor of vertebrate lysozyme"/>
    <property type="match status" value="1"/>
</dbReference>
<accession>A0ABV7I2K0</accession>
<sequence>MTGRRRQYRGSLRSVATAAALMVAFSLPLHAGEPEPSLSGNFLPQVIAASAPHREALETLLRGRRGLPPWIRAMVSRPKYVALASKRVTVDGKAMQLFSACEAGRCAESRLRALFSADGKRVTVYIRDARQGHLVFGDPTPAERLAGDF</sequence>
<dbReference type="EMBL" id="JBHRTG010000009">
    <property type="protein sequence ID" value="MFC3163625.1"/>
    <property type="molecule type" value="Genomic_DNA"/>
</dbReference>
<comment type="caution">
    <text evidence="2">The sequence shown here is derived from an EMBL/GenBank/DDBJ whole genome shotgun (WGS) entry which is preliminary data.</text>
</comment>
<feature type="chain" id="PRO_5046359017" evidence="1">
    <location>
        <begin position="32"/>
        <end position="149"/>
    </location>
</feature>
<reference evidence="3" key="1">
    <citation type="journal article" date="2019" name="Int. J. Syst. Evol. Microbiol.">
        <title>The Global Catalogue of Microorganisms (GCM) 10K type strain sequencing project: providing services to taxonomists for standard genome sequencing and annotation.</title>
        <authorList>
            <consortium name="The Broad Institute Genomics Platform"/>
            <consortium name="The Broad Institute Genome Sequencing Center for Infectious Disease"/>
            <person name="Wu L."/>
            <person name="Ma J."/>
        </authorList>
    </citation>
    <scope>NUCLEOTIDE SEQUENCE [LARGE SCALE GENOMIC DNA]</scope>
    <source>
        <strain evidence="3">KCTC 52231</strain>
    </source>
</reference>
<gene>
    <name evidence="2" type="ORF">ACFOHV_10080</name>
</gene>
<dbReference type="InterPro" id="IPR036501">
    <property type="entry name" value="Inhibitor_vert_lysozyme_sf"/>
</dbReference>
<keyword evidence="1" id="KW-0732">Signal</keyword>
<evidence type="ECO:0000313" key="2">
    <source>
        <dbReference type="EMBL" id="MFC3163625.1"/>
    </source>
</evidence>
<dbReference type="RefSeq" id="WP_378143470.1">
    <property type="nucleotide sequence ID" value="NZ_JBHRTG010000009.1"/>
</dbReference>
<feature type="signal peptide" evidence="1">
    <location>
        <begin position="1"/>
        <end position="31"/>
    </location>
</feature>
<dbReference type="Proteomes" id="UP001595647">
    <property type="component" value="Unassembled WGS sequence"/>
</dbReference>
<keyword evidence="3" id="KW-1185">Reference proteome</keyword>
<protein>
    <submittedName>
        <fullName evidence="2">Ivy family c-type lysozyme inhibitor</fullName>
    </submittedName>
</protein>
<evidence type="ECO:0000256" key="1">
    <source>
        <dbReference type="SAM" id="SignalP"/>
    </source>
</evidence>
<name>A0ABV7I2K0_9HYPH</name>
<evidence type="ECO:0000313" key="3">
    <source>
        <dbReference type="Proteomes" id="UP001595647"/>
    </source>
</evidence>
<proteinExistence type="predicted"/>